<proteinExistence type="inferred from homology"/>
<feature type="region of interest" description="Disordered" evidence="6">
    <location>
        <begin position="395"/>
        <end position="478"/>
    </location>
</feature>
<feature type="region of interest" description="Disordered" evidence="6">
    <location>
        <begin position="1"/>
        <end position="46"/>
    </location>
</feature>
<evidence type="ECO:0000313" key="9">
    <source>
        <dbReference type="Proteomes" id="UP001153069"/>
    </source>
</evidence>
<dbReference type="AlphaFoldDB" id="A0A9N8DH89"/>
<dbReference type="GO" id="GO:0003700">
    <property type="term" value="F:DNA-binding transcription factor activity"/>
    <property type="evidence" value="ECO:0007669"/>
    <property type="project" value="InterPro"/>
</dbReference>
<dbReference type="Pfam" id="PF00447">
    <property type="entry name" value="HSF_DNA-bind"/>
    <property type="match status" value="1"/>
</dbReference>
<dbReference type="EMBL" id="CAICTM010000124">
    <property type="protein sequence ID" value="CAB9502041.1"/>
    <property type="molecule type" value="Genomic_DNA"/>
</dbReference>
<feature type="region of interest" description="Disordered" evidence="6">
    <location>
        <begin position="343"/>
        <end position="382"/>
    </location>
</feature>
<dbReference type="SUPFAM" id="SSF46785">
    <property type="entry name" value="Winged helix' DNA-binding domain"/>
    <property type="match status" value="1"/>
</dbReference>
<dbReference type="InterPro" id="IPR036388">
    <property type="entry name" value="WH-like_DNA-bd_sf"/>
</dbReference>
<dbReference type="InterPro" id="IPR000232">
    <property type="entry name" value="HSF_DNA-bd"/>
</dbReference>
<evidence type="ECO:0000313" key="8">
    <source>
        <dbReference type="EMBL" id="CAB9502041.1"/>
    </source>
</evidence>
<keyword evidence="2" id="KW-0238">DNA-binding</keyword>
<name>A0A9N8DH89_9STRA</name>
<evidence type="ECO:0000256" key="5">
    <source>
        <dbReference type="SAM" id="Coils"/>
    </source>
</evidence>
<comment type="similarity">
    <text evidence="4">Belongs to the HSF family.</text>
</comment>
<protein>
    <submittedName>
        <fullName evidence="8">Shock factor protein</fullName>
    </submittedName>
</protein>
<evidence type="ECO:0000256" key="6">
    <source>
        <dbReference type="SAM" id="MobiDB-lite"/>
    </source>
</evidence>
<dbReference type="Gene3D" id="1.10.10.10">
    <property type="entry name" value="Winged helix-like DNA-binding domain superfamily/Winged helix DNA-binding domain"/>
    <property type="match status" value="1"/>
</dbReference>
<evidence type="ECO:0000256" key="4">
    <source>
        <dbReference type="RuleBase" id="RU004020"/>
    </source>
</evidence>
<dbReference type="GO" id="GO:0043565">
    <property type="term" value="F:sequence-specific DNA binding"/>
    <property type="evidence" value="ECO:0007669"/>
    <property type="project" value="InterPro"/>
</dbReference>
<keyword evidence="9" id="KW-1185">Reference proteome</keyword>
<feature type="region of interest" description="Disordered" evidence="6">
    <location>
        <begin position="155"/>
        <end position="196"/>
    </location>
</feature>
<keyword evidence="3" id="KW-0539">Nucleus</keyword>
<sequence>MDDMEGFGGGGGMKRPHDDDGAFGGGGMGGGLGEEDYLSENEHQTSKSRGTVTVQIFIKKTFKMINDCDSKIACWTPEGDKFVIKDPEMFAQQVIPQYFDHNKFSSFTRQLNFYKFTREQSKAIKKSDSSAEIARHQTFYHKFFQRGRPDLLKHLQRSRKTSSSHDNNDDVHPHSQGAKKPKLVSSGGGGDDKGFLGELARRMDSAEVTIKNLQQENATLSFAVQKLQKEGEMKQRALVALQEQIRMSEINMTQSLQQQQSQLLQFTQPLPFDRESSLSGVNASTLMRFLSIDPKLQNLMSVENKLQRLTTPPFRNLTASAQFGAAAAAENLVQQATENAAAAAAARSNTPTIPRHPRMKGASEGLTGAPGASISRHQQLMKGGAASAAEALAGAGSAGGGGGGATLPRHSKFKSSSAGEASGADGGGASLPRHNNFKSSSESSPPAAAAPGPGGAALPRHPKMRRQGGPPGASGITTSTAGTMAMLAQNGFLDNNGKTSGLEESIRQSLEDNKQAAANADANNKNEALFNLQQQMLAARSGGVSPSPAGASALGFSSAALAASIQNNMNATAQLRGLSGGLGQGGDLGSLSKESSIAALRLGASGFNLERELSNIGGDPVSREESFTLASLLDLSRGNTQQI</sequence>
<dbReference type="PANTHER" id="PTHR10015:SF206">
    <property type="entry name" value="HSF-TYPE DNA-BINDING DOMAIN-CONTAINING PROTEIN"/>
    <property type="match status" value="1"/>
</dbReference>
<dbReference type="OrthoDB" id="70209at2759"/>
<accession>A0A9N8DH89</accession>
<feature type="coiled-coil region" evidence="5">
    <location>
        <begin position="196"/>
        <end position="244"/>
    </location>
</feature>
<evidence type="ECO:0000259" key="7">
    <source>
        <dbReference type="SMART" id="SM00415"/>
    </source>
</evidence>
<evidence type="ECO:0000256" key="3">
    <source>
        <dbReference type="ARBA" id="ARBA00023242"/>
    </source>
</evidence>
<feature type="compositionally biased region" description="Gly residues" evidence="6">
    <location>
        <begin position="1"/>
        <end position="13"/>
    </location>
</feature>
<comment type="subcellular location">
    <subcellularLocation>
        <location evidence="1">Nucleus</location>
    </subcellularLocation>
</comment>
<feature type="compositionally biased region" description="Low complexity" evidence="6">
    <location>
        <begin position="439"/>
        <end position="459"/>
    </location>
</feature>
<gene>
    <name evidence="8" type="ORF">SEMRO_125_G060340.1</name>
</gene>
<evidence type="ECO:0000256" key="2">
    <source>
        <dbReference type="ARBA" id="ARBA00023125"/>
    </source>
</evidence>
<comment type="caution">
    <text evidence="8">The sequence shown here is derived from an EMBL/GenBank/DDBJ whole genome shotgun (WGS) entry which is preliminary data.</text>
</comment>
<dbReference type="SMART" id="SM00415">
    <property type="entry name" value="HSF"/>
    <property type="match status" value="1"/>
</dbReference>
<reference evidence="8" key="1">
    <citation type="submission" date="2020-06" db="EMBL/GenBank/DDBJ databases">
        <authorList>
            <consortium name="Plant Systems Biology data submission"/>
        </authorList>
    </citation>
    <scope>NUCLEOTIDE SEQUENCE</scope>
    <source>
        <strain evidence="8">D6</strain>
    </source>
</reference>
<feature type="domain" description="HSF-type DNA-binding" evidence="7">
    <location>
        <begin position="53"/>
        <end position="158"/>
    </location>
</feature>
<dbReference type="GO" id="GO:0005634">
    <property type="term" value="C:nucleus"/>
    <property type="evidence" value="ECO:0007669"/>
    <property type="project" value="UniProtKB-SubCell"/>
</dbReference>
<evidence type="ECO:0000256" key="1">
    <source>
        <dbReference type="ARBA" id="ARBA00004123"/>
    </source>
</evidence>
<dbReference type="Proteomes" id="UP001153069">
    <property type="component" value="Unassembled WGS sequence"/>
</dbReference>
<dbReference type="PANTHER" id="PTHR10015">
    <property type="entry name" value="HEAT SHOCK TRANSCRIPTION FACTOR"/>
    <property type="match status" value="1"/>
</dbReference>
<dbReference type="InterPro" id="IPR036390">
    <property type="entry name" value="WH_DNA-bd_sf"/>
</dbReference>
<feature type="compositionally biased region" description="Gly residues" evidence="6">
    <location>
        <begin position="396"/>
        <end position="405"/>
    </location>
</feature>
<keyword evidence="5" id="KW-0175">Coiled coil</keyword>
<feature type="compositionally biased region" description="Gly residues" evidence="6">
    <location>
        <begin position="22"/>
        <end position="32"/>
    </location>
</feature>
<organism evidence="8 9">
    <name type="scientific">Seminavis robusta</name>
    <dbReference type="NCBI Taxonomy" id="568900"/>
    <lineage>
        <taxon>Eukaryota</taxon>
        <taxon>Sar</taxon>
        <taxon>Stramenopiles</taxon>
        <taxon>Ochrophyta</taxon>
        <taxon>Bacillariophyta</taxon>
        <taxon>Bacillariophyceae</taxon>
        <taxon>Bacillariophycidae</taxon>
        <taxon>Naviculales</taxon>
        <taxon>Naviculaceae</taxon>
        <taxon>Seminavis</taxon>
    </lineage>
</organism>